<organism evidence="2 3">
    <name type="scientific">Blattamonas nauphoetae</name>
    <dbReference type="NCBI Taxonomy" id="2049346"/>
    <lineage>
        <taxon>Eukaryota</taxon>
        <taxon>Metamonada</taxon>
        <taxon>Preaxostyla</taxon>
        <taxon>Oxymonadida</taxon>
        <taxon>Blattamonas</taxon>
    </lineage>
</organism>
<proteinExistence type="predicted"/>
<feature type="region of interest" description="Disordered" evidence="1">
    <location>
        <begin position="117"/>
        <end position="136"/>
    </location>
</feature>
<reference evidence="2 3" key="1">
    <citation type="journal article" date="2022" name="bioRxiv">
        <title>Genomics of Preaxostyla Flagellates Illuminates Evolutionary Transitions and the Path Towards Mitochondrial Loss.</title>
        <authorList>
            <person name="Novak L.V.F."/>
            <person name="Treitli S.C."/>
            <person name="Pyrih J."/>
            <person name="Halakuc P."/>
            <person name="Pipaliya S.V."/>
            <person name="Vacek V."/>
            <person name="Brzon O."/>
            <person name="Soukal P."/>
            <person name="Eme L."/>
            <person name="Dacks J.B."/>
            <person name="Karnkowska A."/>
            <person name="Elias M."/>
            <person name="Hampl V."/>
        </authorList>
    </citation>
    <scope>NUCLEOTIDE SEQUENCE [LARGE SCALE GENOMIC DNA]</scope>
    <source>
        <strain evidence="2">NAU3</strain>
        <tissue evidence="2">Gut</tissue>
    </source>
</reference>
<sequence>MKPANGETRLNDLINDGSPTNELELLTRWFALLSSNVKESGFEAAIKSGGFTTANIRSNLLNAFYLIIELKREDQQPLVEQLLTTIRDILDAGTQQFFTEDHKQTLQGLRALAKDFDKSQSTTKPGPSTYERVPCI</sequence>
<keyword evidence="3" id="KW-1185">Reference proteome</keyword>
<gene>
    <name evidence="2" type="ORF">BLNAU_24193</name>
</gene>
<dbReference type="EMBL" id="JARBJD010000586">
    <property type="protein sequence ID" value="KAK2940892.1"/>
    <property type="molecule type" value="Genomic_DNA"/>
</dbReference>
<accession>A0ABQ9WN29</accession>
<name>A0ABQ9WN29_9EUKA</name>
<evidence type="ECO:0000313" key="2">
    <source>
        <dbReference type="EMBL" id="KAK2940892.1"/>
    </source>
</evidence>
<dbReference type="Proteomes" id="UP001281761">
    <property type="component" value="Unassembled WGS sequence"/>
</dbReference>
<evidence type="ECO:0000256" key="1">
    <source>
        <dbReference type="SAM" id="MobiDB-lite"/>
    </source>
</evidence>
<protein>
    <submittedName>
        <fullName evidence="2">Uncharacterized protein</fullName>
    </submittedName>
</protein>
<comment type="caution">
    <text evidence="2">The sequence shown here is derived from an EMBL/GenBank/DDBJ whole genome shotgun (WGS) entry which is preliminary data.</text>
</comment>
<evidence type="ECO:0000313" key="3">
    <source>
        <dbReference type="Proteomes" id="UP001281761"/>
    </source>
</evidence>